<sequence>MSNDKLMNLIGVLGIQKPKLNLAGNWPFKTLKNLVEARLLREENERINKLHDLQRGAALKAEMERQEQINRQLEELTKTERHQREMIEKQKMEREEQERTQRLKQIRAQTSQPEISELRKDGSRIIGSAFVVEKEPAVTTPKSSKLENGELKERAEEVHHSQCEAIRTFARIYEMQNPGEWVEKNCAFARQYFQKTTCLELRQLFDSCF</sequence>
<dbReference type="STRING" id="51028.A0A0N4VIB6"/>
<dbReference type="WBParaSite" id="EVEC_0001056901-mRNA-1">
    <property type="protein sequence ID" value="EVEC_0001056901-mRNA-1"/>
    <property type="gene ID" value="EVEC_0001056901"/>
</dbReference>
<dbReference type="Proteomes" id="UP000274131">
    <property type="component" value="Unassembled WGS sequence"/>
</dbReference>
<protein>
    <recommendedName>
        <fullName evidence="2">aECM cysteine-cradle domain-containing protein</fullName>
    </recommendedName>
</protein>
<keyword evidence="1" id="KW-0175">Coiled coil</keyword>
<reference evidence="3 4" key="2">
    <citation type="submission" date="2018-10" db="EMBL/GenBank/DDBJ databases">
        <authorList>
            <consortium name="Pathogen Informatics"/>
        </authorList>
    </citation>
    <scope>NUCLEOTIDE SEQUENCE [LARGE SCALE GENOMIC DNA]</scope>
</reference>
<evidence type="ECO:0000259" key="2">
    <source>
        <dbReference type="Pfam" id="PF23626"/>
    </source>
</evidence>
<accession>A0A0N4VIB6</accession>
<evidence type="ECO:0000313" key="4">
    <source>
        <dbReference type="Proteomes" id="UP000274131"/>
    </source>
</evidence>
<feature type="coiled-coil region" evidence="1">
    <location>
        <begin position="56"/>
        <end position="109"/>
    </location>
</feature>
<evidence type="ECO:0000313" key="5">
    <source>
        <dbReference type="WBParaSite" id="EVEC_0001056901-mRNA-1"/>
    </source>
</evidence>
<dbReference type="AlphaFoldDB" id="A0A0N4VIB6"/>
<gene>
    <name evidence="3" type="ORF">EVEC_LOCUS9912</name>
</gene>
<dbReference type="Pfam" id="PF23626">
    <property type="entry name" value="CCD_aECM"/>
    <property type="match status" value="1"/>
</dbReference>
<dbReference type="InterPro" id="IPR055352">
    <property type="entry name" value="CCD_aECM"/>
</dbReference>
<dbReference type="EMBL" id="UXUI01010377">
    <property type="protein sequence ID" value="VDD95161.1"/>
    <property type="molecule type" value="Genomic_DNA"/>
</dbReference>
<name>A0A0N4VIB6_ENTVE</name>
<feature type="domain" description="aECM cysteine-cradle" evidence="2">
    <location>
        <begin position="161"/>
        <end position="209"/>
    </location>
</feature>
<dbReference type="OrthoDB" id="5876435at2759"/>
<proteinExistence type="predicted"/>
<reference evidence="5" key="1">
    <citation type="submission" date="2017-02" db="UniProtKB">
        <authorList>
            <consortium name="WormBaseParasite"/>
        </authorList>
    </citation>
    <scope>IDENTIFICATION</scope>
</reference>
<evidence type="ECO:0000256" key="1">
    <source>
        <dbReference type="SAM" id="Coils"/>
    </source>
</evidence>
<keyword evidence="4" id="KW-1185">Reference proteome</keyword>
<dbReference type="PANTHER" id="PTHR37435:SF3">
    <property type="entry name" value="DUMPY: SHORTER THAN WILD-TYPE"/>
    <property type="match status" value="1"/>
</dbReference>
<dbReference type="PANTHER" id="PTHR37435">
    <property type="entry name" value="PROTEIN CBG14344"/>
    <property type="match status" value="1"/>
</dbReference>
<evidence type="ECO:0000313" key="3">
    <source>
        <dbReference type="EMBL" id="VDD95161.1"/>
    </source>
</evidence>
<organism evidence="5">
    <name type="scientific">Enterobius vermicularis</name>
    <name type="common">Human pinworm</name>
    <dbReference type="NCBI Taxonomy" id="51028"/>
    <lineage>
        <taxon>Eukaryota</taxon>
        <taxon>Metazoa</taxon>
        <taxon>Ecdysozoa</taxon>
        <taxon>Nematoda</taxon>
        <taxon>Chromadorea</taxon>
        <taxon>Rhabditida</taxon>
        <taxon>Spirurina</taxon>
        <taxon>Oxyuridomorpha</taxon>
        <taxon>Oxyuroidea</taxon>
        <taxon>Oxyuridae</taxon>
        <taxon>Enterobius</taxon>
    </lineage>
</organism>